<name>A0A218ZGM2_9HELO</name>
<protein>
    <submittedName>
        <fullName evidence="2">Uncharacterized protein</fullName>
    </submittedName>
</protein>
<feature type="region of interest" description="Disordered" evidence="1">
    <location>
        <begin position="115"/>
        <end position="146"/>
    </location>
</feature>
<comment type="caution">
    <text evidence="2">The sequence shown here is derived from an EMBL/GenBank/DDBJ whole genome shotgun (WGS) entry which is preliminary data.</text>
</comment>
<sequence>MRPLADDQPRPKSRVGRERRLRAISIRRDACHMSPASGRWEPGDAPPARRPCRGGRPCSAGFRCRGGVPVSSAALLDGVYRRTCGISQSCGSTVHMAAESIAGHVSGRVARVRTAGPVGKGKGSSPAIAGVREPRRKEGRRAGPCPWIRPSVSVPAPVWRGA</sequence>
<dbReference type="AlphaFoldDB" id="A0A218ZGM2"/>
<keyword evidence="3" id="KW-1185">Reference proteome</keyword>
<feature type="compositionally biased region" description="Basic and acidic residues" evidence="1">
    <location>
        <begin position="1"/>
        <end position="18"/>
    </location>
</feature>
<dbReference type="EMBL" id="MZNU01000027">
    <property type="protein sequence ID" value="OWP06904.1"/>
    <property type="molecule type" value="Genomic_DNA"/>
</dbReference>
<accession>A0A218ZGM2</accession>
<evidence type="ECO:0000313" key="3">
    <source>
        <dbReference type="Proteomes" id="UP000242519"/>
    </source>
</evidence>
<evidence type="ECO:0000313" key="2">
    <source>
        <dbReference type="EMBL" id="OWP06904.1"/>
    </source>
</evidence>
<proteinExistence type="predicted"/>
<gene>
    <name evidence="2" type="ORF">B2J93_9617</name>
</gene>
<reference evidence="2 3" key="1">
    <citation type="submission" date="2017-04" db="EMBL/GenBank/DDBJ databases">
        <title>Draft genome sequence of Marssonina coronaria NL1: causal agent of apple blotch.</title>
        <authorList>
            <person name="Cheng Q."/>
        </authorList>
    </citation>
    <scope>NUCLEOTIDE SEQUENCE [LARGE SCALE GENOMIC DNA]</scope>
    <source>
        <strain evidence="2 3">NL1</strain>
    </source>
</reference>
<organism evidence="2 3">
    <name type="scientific">Diplocarpon coronariae</name>
    <dbReference type="NCBI Taxonomy" id="2795749"/>
    <lineage>
        <taxon>Eukaryota</taxon>
        <taxon>Fungi</taxon>
        <taxon>Dikarya</taxon>
        <taxon>Ascomycota</taxon>
        <taxon>Pezizomycotina</taxon>
        <taxon>Leotiomycetes</taxon>
        <taxon>Helotiales</taxon>
        <taxon>Drepanopezizaceae</taxon>
        <taxon>Diplocarpon</taxon>
    </lineage>
</organism>
<feature type="region of interest" description="Disordered" evidence="1">
    <location>
        <begin position="1"/>
        <end position="21"/>
    </location>
</feature>
<dbReference type="Proteomes" id="UP000242519">
    <property type="component" value="Unassembled WGS sequence"/>
</dbReference>
<evidence type="ECO:0000256" key="1">
    <source>
        <dbReference type="SAM" id="MobiDB-lite"/>
    </source>
</evidence>
<dbReference type="InParanoid" id="A0A218ZGM2"/>